<sequence length="116" mass="13145">MPPFFRAVIKLDKPFSCFQVTKTSSRKSNAKLSLTRCSLIKTESTVGGTEPFEIHNAVILASLILSLELNKIKYSIASTFYLFKISHRVHVLWLFKNTCTSFNWLVSILSDGTTRN</sequence>
<gene>
    <name evidence="1" type="ORF">ALC62_10517</name>
</gene>
<dbReference type="EMBL" id="KQ977935">
    <property type="protein sequence ID" value="KYM98550.1"/>
    <property type="molecule type" value="Genomic_DNA"/>
</dbReference>
<organism evidence="1 2">
    <name type="scientific">Cyphomyrmex costatus</name>
    <dbReference type="NCBI Taxonomy" id="456900"/>
    <lineage>
        <taxon>Eukaryota</taxon>
        <taxon>Metazoa</taxon>
        <taxon>Ecdysozoa</taxon>
        <taxon>Arthropoda</taxon>
        <taxon>Hexapoda</taxon>
        <taxon>Insecta</taxon>
        <taxon>Pterygota</taxon>
        <taxon>Neoptera</taxon>
        <taxon>Endopterygota</taxon>
        <taxon>Hymenoptera</taxon>
        <taxon>Apocrita</taxon>
        <taxon>Aculeata</taxon>
        <taxon>Formicoidea</taxon>
        <taxon>Formicidae</taxon>
        <taxon>Myrmicinae</taxon>
        <taxon>Cyphomyrmex</taxon>
    </lineage>
</organism>
<keyword evidence="2" id="KW-1185">Reference proteome</keyword>
<name>A0A195CCV4_9HYME</name>
<evidence type="ECO:0000313" key="2">
    <source>
        <dbReference type="Proteomes" id="UP000078542"/>
    </source>
</evidence>
<dbReference type="AlphaFoldDB" id="A0A195CCV4"/>
<dbReference type="Proteomes" id="UP000078542">
    <property type="component" value="Unassembled WGS sequence"/>
</dbReference>
<proteinExistence type="predicted"/>
<protein>
    <submittedName>
        <fullName evidence="1">Uncharacterized protein</fullName>
    </submittedName>
</protein>
<accession>A0A195CCV4</accession>
<evidence type="ECO:0000313" key="1">
    <source>
        <dbReference type="EMBL" id="KYM98550.1"/>
    </source>
</evidence>
<reference evidence="1 2" key="1">
    <citation type="submission" date="2016-03" db="EMBL/GenBank/DDBJ databases">
        <title>Cyphomyrmex costatus WGS genome.</title>
        <authorList>
            <person name="Nygaard S."/>
            <person name="Hu H."/>
            <person name="Boomsma J."/>
            <person name="Zhang G."/>
        </authorList>
    </citation>
    <scope>NUCLEOTIDE SEQUENCE [LARGE SCALE GENOMIC DNA]</scope>
    <source>
        <strain evidence="1">MS0001</strain>
        <tissue evidence="1">Whole body</tissue>
    </source>
</reference>